<dbReference type="PROSITE" id="PS51257">
    <property type="entry name" value="PROKAR_LIPOPROTEIN"/>
    <property type="match status" value="1"/>
</dbReference>
<evidence type="ECO:0000313" key="2">
    <source>
        <dbReference type="EMBL" id="SMS01615.1"/>
    </source>
</evidence>
<accession>A0A1Y6IVC4</accession>
<evidence type="ECO:0000313" key="4">
    <source>
        <dbReference type="Proteomes" id="UP001283366"/>
    </source>
</evidence>
<sequence>MIRILQTLLFIFVLVGCEQSVPPPSDQSMIDLFLSKRDVFEQLQRKICNDGFQTVSMDPEWSEPDNISELKKKEYYALFNQIGVTQLQSYDGCRAKFSVWAMGWAGDADYKSYQYRPLKPENVVSSLDNLPLNQTDIVMFYRKIDTNWYISYAHWP</sequence>
<dbReference type="Proteomes" id="UP000196125">
    <property type="component" value="Unassembled WGS sequence"/>
</dbReference>
<reference evidence="1 4" key="2">
    <citation type="submission" date="2023-11" db="EMBL/GenBank/DDBJ databases">
        <title>Plant-associative lifestyle of Vibrio porteresiae and its evolutionary dynamics.</title>
        <authorList>
            <person name="Rameshkumar N."/>
            <person name="Kirti K."/>
        </authorList>
    </citation>
    <scope>NUCLEOTIDE SEQUENCE [LARGE SCALE GENOMIC DNA]</scope>
    <source>
        <strain evidence="1 4">MSSRF38</strain>
    </source>
</reference>
<evidence type="ECO:0000313" key="3">
    <source>
        <dbReference type="Proteomes" id="UP000196125"/>
    </source>
</evidence>
<evidence type="ECO:0000313" key="1">
    <source>
        <dbReference type="EMBL" id="MDW6002269.1"/>
    </source>
</evidence>
<name>A0A1Y6IVC4_9VIBR</name>
<proteinExistence type="predicted"/>
<reference evidence="2 3" key="1">
    <citation type="submission" date="2017-05" db="EMBL/GenBank/DDBJ databases">
        <authorList>
            <person name="Song R."/>
            <person name="Chenine A.L."/>
            <person name="Ruprecht R.M."/>
        </authorList>
    </citation>
    <scope>NUCLEOTIDE SEQUENCE [LARGE SCALE GENOMIC DNA]</scope>
    <source>
        <strain evidence="2 3">CECT 7927</strain>
    </source>
</reference>
<dbReference type="RefSeq" id="WP_143693235.1">
    <property type="nucleotide sequence ID" value="NZ_AP024883.1"/>
</dbReference>
<dbReference type="EMBL" id="JAWRCO010000001">
    <property type="protein sequence ID" value="MDW6002269.1"/>
    <property type="molecule type" value="Genomic_DNA"/>
</dbReference>
<protein>
    <submittedName>
        <fullName evidence="2">Uncharacterized protein</fullName>
    </submittedName>
</protein>
<organism evidence="2 3">
    <name type="scientific">Vibrio mangrovi</name>
    <dbReference type="NCBI Taxonomy" id="474394"/>
    <lineage>
        <taxon>Bacteria</taxon>
        <taxon>Pseudomonadati</taxon>
        <taxon>Pseudomonadota</taxon>
        <taxon>Gammaproteobacteria</taxon>
        <taxon>Vibrionales</taxon>
        <taxon>Vibrionaceae</taxon>
        <taxon>Vibrio</taxon>
    </lineage>
</organism>
<dbReference type="Proteomes" id="UP001283366">
    <property type="component" value="Unassembled WGS sequence"/>
</dbReference>
<gene>
    <name evidence="1" type="ORF">SBX37_05195</name>
    <name evidence="2" type="ORF">VIM7927_02912</name>
</gene>
<dbReference type="AlphaFoldDB" id="A0A1Y6IVC4"/>
<keyword evidence="4" id="KW-1185">Reference proteome</keyword>
<dbReference type="EMBL" id="FXXI01000005">
    <property type="protein sequence ID" value="SMS01615.1"/>
    <property type="molecule type" value="Genomic_DNA"/>
</dbReference>